<evidence type="ECO:0000313" key="3">
    <source>
        <dbReference type="Proteomes" id="UP001597052"/>
    </source>
</evidence>
<dbReference type="InterPro" id="IPR046506">
    <property type="entry name" value="DUF6684"/>
</dbReference>
<keyword evidence="1" id="KW-0812">Transmembrane</keyword>
<sequence length="76" mass="8562">MSTLFTREAILDIVVNLVPLAIIAFFSILFLVFAPWGYEPFPILLMTGLHVVPFVLLALITYLTLRAIEGGRVREE</sequence>
<evidence type="ECO:0000256" key="1">
    <source>
        <dbReference type="SAM" id="Phobius"/>
    </source>
</evidence>
<protein>
    <submittedName>
        <fullName evidence="2">DUF6684 family protein</fullName>
    </submittedName>
</protein>
<dbReference type="RefSeq" id="WP_256394546.1">
    <property type="nucleotide sequence ID" value="NZ_JANHDJ010000001.1"/>
</dbReference>
<dbReference type="AlphaFoldDB" id="A0ABD6D451"/>
<reference evidence="2 3" key="1">
    <citation type="journal article" date="2019" name="Int. J. Syst. Evol. Microbiol.">
        <title>The Global Catalogue of Microorganisms (GCM) 10K type strain sequencing project: providing services to taxonomists for standard genome sequencing and annotation.</title>
        <authorList>
            <consortium name="The Broad Institute Genomics Platform"/>
            <consortium name="The Broad Institute Genome Sequencing Center for Infectious Disease"/>
            <person name="Wu L."/>
            <person name="Ma J."/>
        </authorList>
    </citation>
    <scope>NUCLEOTIDE SEQUENCE [LARGE SCALE GENOMIC DNA]</scope>
    <source>
        <strain evidence="2 3">CGMCC 1.10593</strain>
    </source>
</reference>
<evidence type="ECO:0000313" key="2">
    <source>
        <dbReference type="EMBL" id="MFD1640852.1"/>
    </source>
</evidence>
<accession>A0ABD6D451</accession>
<proteinExistence type="predicted"/>
<dbReference type="Pfam" id="PF20389">
    <property type="entry name" value="DUF6684"/>
    <property type="match status" value="1"/>
</dbReference>
<name>A0ABD6D451_9EURY</name>
<feature type="transmembrane region" description="Helical" evidence="1">
    <location>
        <begin position="43"/>
        <end position="65"/>
    </location>
</feature>
<keyword evidence="1" id="KW-1133">Transmembrane helix</keyword>
<feature type="transmembrane region" description="Helical" evidence="1">
    <location>
        <begin position="9"/>
        <end position="37"/>
    </location>
</feature>
<gene>
    <name evidence="2" type="ORF">ACFSBW_03035</name>
</gene>
<dbReference type="EMBL" id="JBHUDM010000001">
    <property type="protein sequence ID" value="MFD1640852.1"/>
    <property type="molecule type" value="Genomic_DNA"/>
</dbReference>
<comment type="caution">
    <text evidence="2">The sequence shown here is derived from an EMBL/GenBank/DDBJ whole genome shotgun (WGS) entry which is preliminary data.</text>
</comment>
<keyword evidence="1" id="KW-0472">Membrane</keyword>
<organism evidence="2 3">
    <name type="scientific">Halohasta litorea</name>
    <dbReference type="NCBI Taxonomy" id="869891"/>
    <lineage>
        <taxon>Archaea</taxon>
        <taxon>Methanobacteriati</taxon>
        <taxon>Methanobacteriota</taxon>
        <taxon>Stenosarchaea group</taxon>
        <taxon>Halobacteria</taxon>
        <taxon>Halobacteriales</taxon>
        <taxon>Haloferacaceae</taxon>
        <taxon>Halohasta</taxon>
    </lineage>
</organism>
<keyword evidence="3" id="KW-1185">Reference proteome</keyword>
<dbReference type="Proteomes" id="UP001597052">
    <property type="component" value="Unassembled WGS sequence"/>
</dbReference>